<dbReference type="Gene3D" id="3.20.20.150">
    <property type="entry name" value="Divalent-metal-dependent TIM barrel enzymes"/>
    <property type="match status" value="1"/>
</dbReference>
<evidence type="ECO:0000256" key="5">
    <source>
        <dbReference type="ARBA" id="ARBA00022801"/>
    </source>
</evidence>
<gene>
    <name evidence="8" type="ORF">SAMN05878443_1011</name>
</gene>
<dbReference type="Proteomes" id="UP000184758">
    <property type="component" value="Unassembled WGS sequence"/>
</dbReference>
<dbReference type="NCBIfam" id="TIGR00629">
    <property type="entry name" value="uvde"/>
    <property type="match status" value="1"/>
</dbReference>
<dbReference type="RefSeq" id="WP_034547814.1">
    <property type="nucleotide sequence ID" value="NZ_FSRN01000001.1"/>
</dbReference>
<keyword evidence="1" id="KW-0540">Nuclease</keyword>
<keyword evidence="4" id="KW-0228">DNA excision</keyword>
<dbReference type="SUPFAM" id="SSF51658">
    <property type="entry name" value="Xylose isomerase-like"/>
    <property type="match status" value="1"/>
</dbReference>
<evidence type="ECO:0000256" key="1">
    <source>
        <dbReference type="ARBA" id="ARBA00022722"/>
    </source>
</evidence>
<name>A0A1N6G3X2_9LACT</name>
<keyword evidence="9" id="KW-1185">Reference proteome</keyword>
<keyword evidence="6" id="KW-0234">DNA repair</keyword>
<reference evidence="9" key="1">
    <citation type="submission" date="2016-11" db="EMBL/GenBank/DDBJ databases">
        <authorList>
            <person name="Varghese N."/>
            <person name="Submissions S."/>
        </authorList>
    </citation>
    <scope>NUCLEOTIDE SEQUENCE [LARGE SCALE GENOMIC DNA]</scope>
    <source>
        <strain evidence="9">313</strain>
    </source>
</reference>
<dbReference type="PANTHER" id="PTHR31290:SF5">
    <property type="entry name" value="UV-DAMAGE ENDONUCLEASE"/>
    <property type="match status" value="1"/>
</dbReference>
<dbReference type="STRING" id="28230.SAMN05878443_1011"/>
<organism evidence="8 9">
    <name type="scientific">Carnobacterium alterfunditum</name>
    <dbReference type="NCBI Taxonomy" id="28230"/>
    <lineage>
        <taxon>Bacteria</taxon>
        <taxon>Bacillati</taxon>
        <taxon>Bacillota</taxon>
        <taxon>Bacilli</taxon>
        <taxon>Lactobacillales</taxon>
        <taxon>Carnobacteriaceae</taxon>
        <taxon>Carnobacterium</taxon>
    </lineage>
</organism>
<keyword evidence="5" id="KW-0378">Hydrolase</keyword>
<evidence type="ECO:0000313" key="9">
    <source>
        <dbReference type="Proteomes" id="UP000184758"/>
    </source>
</evidence>
<accession>A0A1N6G3X2</accession>
<dbReference type="GO" id="GO:0016787">
    <property type="term" value="F:hydrolase activity"/>
    <property type="evidence" value="ECO:0007669"/>
    <property type="project" value="UniProtKB-KW"/>
</dbReference>
<feature type="domain" description="DUF1722" evidence="7">
    <location>
        <begin position="308"/>
        <end position="416"/>
    </location>
</feature>
<dbReference type="Pfam" id="PF08349">
    <property type="entry name" value="DUF1722"/>
    <property type="match status" value="1"/>
</dbReference>
<evidence type="ECO:0000256" key="2">
    <source>
        <dbReference type="ARBA" id="ARBA00022759"/>
    </source>
</evidence>
<keyword evidence="2 8" id="KW-0255">Endonuclease</keyword>
<dbReference type="GO" id="GO:0006289">
    <property type="term" value="P:nucleotide-excision repair"/>
    <property type="evidence" value="ECO:0007669"/>
    <property type="project" value="InterPro"/>
</dbReference>
<dbReference type="InterPro" id="IPR004601">
    <property type="entry name" value="UvdE"/>
</dbReference>
<dbReference type="OrthoDB" id="9782576at2"/>
<evidence type="ECO:0000256" key="4">
    <source>
        <dbReference type="ARBA" id="ARBA00022769"/>
    </source>
</evidence>
<dbReference type="GO" id="GO:0004519">
    <property type="term" value="F:endonuclease activity"/>
    <property type="evidence" value="ECO:0007669"/>
    <property type="project" value="UniProtKB-KW"/>
</dbReference>
<dbReference type="eggNOG" id="COG3272">
    <property type="taxonomic scope" value="Bacteria"/>
</dbReference>
<proteinExistence type="predicted"/>
<dbReference type="Pfam" id="PF03851">
    <property type="entry name" value="UvdE"/>
    <property type="match status" value="1"/>
</dbReference>
<evidence type="ECO:0000256" key="6">
    <source>
        <dbReference type="ARBA" id="ARBA00023204"/>
    </source>
</evidence>
<evidence type="ECO:0000259" key="7">
    <source>
        <dbReference type="Pfam" id="PF08349"/>
    </source>
</evidence>
<protein>
    <submittedName>
        <fullName evidence="8">UV-damage endonuclease</fullName>
    </submittedName>
</protein>
<dbReference type="InterPro" id="IPR036237">
    <property type="entry name" value="Xyl_isomerase-like_sf"/>
</dbReference>
<dbReference type="AlphaFoldDB" id="A0A1N6G3X2"/>
<sequence length="418" mass="47983">MSIGYACLTIGIPGTSIRTCRKVNATEEKLKELILFNLESLENIIDYNIKNKIKLFRISSDIIPFGSSPVNTLAWWELFKPQFEQIGQKIKAGGMRVSMHPGQYTVLNSPDEDVVSRAIEDLNYHARFLDSLGVGSEHKIVLHIGGVYQEKEIAVKRFVSSYQMLSDTIKKRLVIENDDRSYTVSDVLSVSLTTGAPVIYDNLHNAINTSDVTKDDAYWIELTRKTWKPEDGPQKIHYSQQSAMSRIGAHTRTISLDPFMDFYHQVSREDLDIMLEVKDKSLSAIKCIIATTPQQHVKLLEKEWSLYKYSVLERSPKLYDKIRQLLKDKNSFPALDFYRLVDQSLEMEVTTGTAVNAAAHVYGYFKNKATEKEKIAFFKQLDKVEKNDGSLKTLKKMLWKLAVNYNEPYLLESYYFIL</sequence>
<evidence type="ECO:0000256" key="3">
    <source>
        <dbReference type="ARBA" id="ARBA00022763"/>
    </source>
</evidence>
<dbReference type="PANTHER" id="PTHR31290">
    <property type="entry name" value="UV-DAMAGE ENDONUCLEASE"/>
    <property type="match status" value="1"/>
</dbReference>
<evidence type="ECO:0000313" key="8">
    <source>
        <dbReference type="EMBL" id="SIO02256.1"/>
    </source>
</evidence>
<keyword evidence="3" id="KW-0227">DNA damage</keyword>
<dbReference type="InterPro" id="IPR013560">
    <property type="entry name" value="DUF1722"/>
</dbReference>
<dbReference type="eggNOG" id="COG4294">
    <property type="taxonomic scope" value="Bacteria"/>
</dbReference>
<dbReference type="GO" id="GO:0009411">
    <property type="term" value="P:response to UV"/>
    <property type="evidence" value="ECO:0007669"/>
    <property type="project" value="InterPro"/>
</dbReference>
<dbReference type="EMBL" id="FSRN01000001">
    <property type="protein sequence ID" value="SIO02256.1"/>
    <property type="molecule type" value="Genomic_DNA"/>
</dbReference>